<dbReference type="SUPFAM" id="SSF143724">
    <property type="entry name" value="PHP14-like"/>
    <property type="match status" value="1"/>
</dbReference>
<name>A0A8K0CVD6_IGNLU</name>
<dbReference type="GO" id="GO:0030154">
    <property type="term" value="P:cell differentiation"/>
    <property type="evidence" value="ECO:0007669"/>
    <property type="project" value="UniProtKB-KW"/>
</dbReference>
<reference evidence="7" key="1">
    <citation type="submission" date="2019-08" db="EMBL/GenBank/DDBJ databases">
        <title>The genome of the North American firefly Photinus pyralis.</title>
        <authorList>
            <consortium name="Photinus pyralis genome working group"/>
            <person name="Fallon T.R."/>
            <person name="Sander Lower S.E."/>
            <person name="Weng J.-K."/>
        </authorList>
    </citation>
    <scope>NUCLEOTIDE SEQUENCE</scope>
    <source>
        <strain evidence="7">TRF0915ILg1</strain>
        <tissue evidence="7">Whole body</tissue>
    </source>
</reference>
<dbReference type="EMBL" id="VTPC01007102">
    <property type="protein sequence ID" value="KAF2894350.1"/>
    <property type="molecule type" value="Genomic_DNA"/>
</dbReference>
<dbReference type="AlphaFoldDB" id="A0A8K0CVD6"/>
<keyword evidence="3" id="KW-0221">Differentiation</keyword>
<sequence>MLNGPPCIFRRAQPWYFLLTTTDAMLLRNGILNLNYSMIRSFNCLRGLITMSTSGLMKVPEVDIDATGVFKYILIKLTSPGEKGTDRLLVRGYGICNFHSDINDMVTKELQKMKEKGDLPEWSTKVLGGGRIIHDAPNKTIKVYGYSQGYGKADHAKTVDLLKKVYEDYDISWSDEGY</sequence>
<evidence type="ECO:0008006" key="9">
    <source>
        <dbReference type="Google" id="ProtNLM"/>
    </source>
</evidence>
<evidence type="ECO:0000256" key="3">
    <source>
        <dbReference type="ARBA" id="ARBA00022782"/>
    </source>
</evidence>
<evidence type="ECO:0000256" key="4">
    <source>
        <dbReference type="ARBA" id="ARBA00022928"/>
    </source>
</evidence>
<feature type="binding site" evidence="6">
    <location>
        <position position="71"/>
    </location>
    <ligand>
        <name>substrate</name>
    </ligand>
</feature>
<dbReference type="GO" id="GO:0101006">
    <property type="term" value="F:protein histidine phosphatase activity"/>
    <property type="evidence" value="ECO:0007669"/>
    <property type="project" value="TreeGrafter"/>
</dbReference>
<dbReference type="Pfam" id="PF05005">
    <property type="entry name" value="Ocnus"/>
    <property type="match status" value="1"/>
</dbReference>
<comment type="similarity">
    <text evidence="2">Belongs to the janus family.</text>
</comment>
<dbReference type="Gene3D" id="3.50.20.20">
    <property type="entry name" value="Janus/Ocnus"/>
    <property type="match status" value="1"/>
</dbReference>
<dbReference type="Proteomes" id="UP000801492">
    <property type="component" value="Unassembled WGS sequence"/>
</dbReference>
<evidence type="ECO:0000256" key="2">
    <source>
        <dbReference type="ARBA" id="ARBA00010971"/>
    </source>
</evidence>
<evidence type="ECO:0000256" key="1">
    <source>
        <dbReference type="ARBA" id="ARBA00002508"/>
    </source>
</evidence>
<feature type="active site" description="Proton acceptor" evidence="5">
    <location>
        <position position="99"/>
    </location>
</feature>
<comment type="function">
    <text evidence="1">JanA and janB regulate somatic sex differentiation.</text>
</comment>
<protein>
    <recommendedName>
        <fullName evidence="9">14 kDa phosphohistidine phosphatase</fullName>
    </recommendedName>
</protein>
<evidence type="ECO:0000313" key="7">
    <source>
        <dbReference type="EMBL" id="KAF2894350.1"/>
    </source>
</evidence>
<dbReference type="InterPro" id="IPR007702">
    <property type="entry name" value="Janus"/>
</dbReference>
<comment type="caution">
    <text evidence="7">The sequence shown here is derived from an EMBL/GenBank/DDBJ whole genome shotgun (WGS) entry which is preliminary data.</text>
</comment>
<proteinExistence type="inferred from homology"/>
<keyword evidence="8" id="KW-1185">Reference proteome</keyword>
<accession>A0A8K0CVD6</accession>
<dbReference type="PANTHER" id="PTHR12258">
    <property type="entry name" value="JANUS-A/JANUS-B"/>
    <property type="match status" value="1"/>
</dbReference>
<organism evidence="7 8">
    <name type="scientific">Ignelater luminosus</name>
    <name type="common">Cucubano</name>
    <name type="synonym">Pyrophorus luminosus</name>
    <dbReference type="NCBI Taxonomy" id="2038154"/>
    <lineage>
        <taxon>Eukaryota</taxon>
        <taxon>Metazoa</taxon>
        <taxon>Ecdysozoa</taxon>
        <taxon>Arthropoda</taxon>
        <taxon>Hexapoda</taxon>
        <taxon>Insecta</taxon>
        <taxon>Pterygota</taxon>
        <taxon>Neoptera</taxon>
        <taxon>Endopterygota</taxon>
        <taxon>Coleoptera</taxon>
        <taxon>Polyphaga</taxon>
        <taxon>Elateriformia</taxon>
        <taxon>Elateroidea</taxon>
        <taxon>Elateridae</taxon>
        <taxon>Agrypninae</taxon>
        <taxon>Pyrophorini</taxon>
        <taxon>Ignelater</taxon>
    </lineage>
</organism>
<dbReference type="PANTHER" id="PTHR12258:SF5">
    <property type="entry name" value="BCDNA.GH02250-RELATED"/>
    <property type="match status" value="1"/>
</dbReference>
<evidence type="ECO:0000256" key="5">
    <source>
        <dbReference type="PIRSR" id="PIRSR607702-1"/>
    </source>
</evidence>
<dbReference type="GO" id="GO:0007548">
    <property type="term" value="P:sex differentiation"/>
    <property type="evidence" value="ECO:0007669"/>
    <property type="project" value="UniProtKB-KW"/>
</dbReference>
<evidence type="ECO:0000313" key="8">
    <source>
        <dbReference type="Proteomes" id="UP000801492"/>
    </source>
</evidence>
<gene>
    <name evidence="7" type="ORF">ILUMI_11828</name>
</gene>
<dbReference type="InterPro" id="IPR038596">
    <property type="entry name" value="Janus_sf"/>
</dbReference>
<keyword evidence="4" id="KW-0726">Sexual differentiation</keyword>
<dbReference type="GO" id="GO:0005829">
    <property type="term" value="C:cytosol"/>
    <property type="evidence" value="ECO:0007669"/>
    <property type="project" value="TreeGrafter"/>
</dbReference>
<dbReference type="OrthoDB" id="10249612at2759"/>
<evidence type="ECO:0000256" key="6">
    <source>
        <dbReference type="PIRSR" id="PIRSR607702-2"/>
    </source>
</evidence>